<keyword evidence="5" id="KW-0808">Transferase</keyword>
<evidence type="ECO:0000256" key="7">
    <source>
        <dbReference type="ARBA" id="ARBA00022801"/>
    </source>
</evidence>
<feature type="compositionally biased region" description="Low complexity" evidence="17">
    <location>
        <begin position="437"/>
        <end position="459"/>
    </location>
</feature>
<name>A0A9P9IYU0_9HYPO</name>
<feature type="active site" description="Proton donor" evidence="16">
    <location>
        <position position="164"/>
    </location>
</feature>
<evidence type="ECO:0000256" key="18">
    <source>
        <dbReference type="SAM" id="SignalP"/>
    </source>
</evidence>
<evidence type="ECO:0000259" key="19">
    <source>
        <dbReference type="PROSITE" id="PS51762"/>
    </source>
</evidence>
<dbReference type="Proteomes" id="UP000738349">
    <property type="component" value="Unassembled WGS sequence"/>
</dbReference>
<dbReference type="InterPro" id="IPR050546">
    <property type="entry name" value="Glycosyl_Hydrlase_16"/>
</dbReference>
<evidence type="ECO:0000256" key="16">
    <source>
        <dbReference type="PIRSR" id="PIRSR037299-1"/>
    </source>
</evidence>
<dbReference type="GO" id="GO:0098552">
    <property type="term" value="C:side of membrane"/>
    <property type="evidence" value="ECO:0007669"/>
    <property type="project" value="UniProtKB-KW"/>
</dbReference>
<organism evidence="20 21">
    <name type="scientific">Dactylonectria macrodidyma</name>
    <dbReference type="NCBI Taxonomy" id="307937"/>
    <lineage>
        <taxon>Eukaryota</taxon>
        <taxon>Fungi</taxon>
        <taxon>Dikarya</taxon>
        <taxon>Ascomycota</taxon>
        <taxon>Pezizomycotina</taxon>
        <taxon>Sordariomycetes</taxon>
        <taxon>Hypocreomycetidae</taxon>
        <taxon>Hypocreales</taxon>
        <taxon>Nectriaceae</taxon>
        <taxon>Dactylonectria</taxon>
    </lineage>
</organism>
<dbReference type="GO" id="GO:0005975">
    <property type="term" value="P:carbohydrate metabolic process"/>
    <property type="evidence" value="ECO:0007669"/>
    <property type="project" value="InterPro"/>
</dbReference>
<evidence type="ECO:0000313" key="21">
    <source>
        <dbReference type="Proteomes" id="UP000738349"/>
    </source>
</evidence>
<dbReference type="GO" id="GO:0031505">
    <property type="term" value="P:fungal-type cell wall organization"/>
    <property type="evidence" value="ECO:0007669"/>
    <property type="project" value="TreeGrafter"/>
</dbReference>
<dbReference type="OrthoDB" id="4781at2759"/>
<feature type="compositionally biased region" description="Polar residues" evidence="17">
    <location>
        <begin position="419"/>
        <end position="435"/>
    </location>
</feature>
<evidence type="ECO:0000256" key="1">
    <source>
        <dbReference type="ARBA" id="ARBA00000822"/>
    </source>
</evidence>
<keyword evidence="6 18" id="KW-0732">Signal</keyword>
<feature type="compositionally biased region" description="Low complexity" evidence="17">
    <location>
        <begin position="349"/>
        <end position="361"/>
    </location>
</feature>
<dbReference type="InterPro" id="IPR000757">
    <property type="entry name" value="Beta-glucanase-like"/>
</dbReference>
<dbReference type="FunFam" id="2.60.120.200:FF:000159">
    <property type="entry name" value="Glycosidase"/>
    <property type="match status" value="1"/>
</dbReference>
<dbReference type="AlphaFoldDB" id="A0A9P9IYU0"/>
<dbReference type="EMBL" id="JAGMUV010000011">
    <property type="protein sequence ID" value="KAH7140838.1"/>
    <property type="molecule type" value="Genomic_DNA"/>
</dbReference>
<evidence type="ECO:0000256" key="8">
    <source>
        <dbReference type="ARBA" id="ARBA00023136"/>
    </source>
</evidence>
<keyword evidence="3" id="KW-0336">GPI-anchor</keyword>
<evidence type="ECO:0000256" key="6">
    <source>
        <dbReference type="ARBA" id="ARBA00022729"/>
    </source>
</evidence>
<evidence type="ECO:0000256" key="10">
    <source>
        <dbReference type="ARBA" id="ARBA00023288"/>
    </source>
</evidence>
<keyword evidence="7 15" id="KW-0378">Hydrolase</keyword>
<feature type="chain" id="PRO_5040339867" description="Crh-like protein" evidence="18">
    <location>
        <begin position="19"/>
        <end position="475"/>
    </location>
</feature>
<keyword evidence="11" id="KW-0326">Glycosidase</keyword>
<comment type="catalytic activity">
    <reaction evidence="1">
        <text>Random endo-hydrolysis of N-acetyl-beta-D-glucosaminide (1-&gt;4)-beta-linkages in chitin and chitodextrins.</text>
        <dbReference type="EC" id="3.2.1.14"/>
    </reaction>
</comment>
<dbReference type="PIRSF" id="PIRSF037299">
    <property type="entry name" value="Glycosidase_CRH1_prd"/>
    <property type="match status" value="1"/>
</dbReference>
<evidence type="ECO:0000256" key="11">
    <source>
        <dbReference type="ARBA" id="ARBA00023295"/>
    </source>
</evidence>
<evidence type="ECO:0000256" key="17">
    <source>
        <dbReference type="SAM" id="MobiDB-lite"/>
    </source>
</evidence>
<dbReference type="InterPro" id="IPR013320">
    <property type="entry name" value="ConA-like_dom_sf"/>
</dbReference>
<evidence type="ECO:0000256" key="5">
    <source>
        <dbReference type="ARBA" id="ARBA00022679"/>
    </source>
</evidence>
<dbReference type="PANTHER" id="PTHR10963">
    <property type="entry name" value="GLYCOSYL HYDROLASE-RELATED"/>
    <property type="match status" value="1"/>
</dbReference>
<feature type="signal peptide" evidence="18">
    <location>
        <begin position="1"/>
        <end position="18"/>
    </location>
</feature>
<sequence>MLRSLALAAFIGIGSVAAADEVVCNNNNKCPESAPCCSTYGACGVGAYCLGGCDPKSSFSLDSCVPAPVCEDRTMKMNSLDRVSDIGDYLGDASKADWVAQGEPLIFNNNLLLTMPKDSVGTVLSSTVYMWYGNVKAKFKTSRGAGVVTAFILFSDVKDEIDYEFVGVDLDTAQTNFYFQGIPDYENSANISVSDTFNNFHEYEVRWTPDKIEWLIDGEIGRTQNKADTWNATTKNFDFPQTPARVQLSLWPGGLASNAKGTIDWAGGEINWDHQDIKNYGYYFATVSEVEIECYNADSPPGTNKNKSYYYNDYAGTNNTVIDSDKDHILASLQGTGTDMDKGKKKATSSKTSSAKSSKTSSADDEEETEISSIPGGGTNSAGDDHSGDSSSDDSSSDSSSDDSSSDSSSSDSSSSSDQADTSNCDTSSFNQECGSNDDSSSSSDSSSSNGKSGSTKTSASALAIIIAGGALFWL</sequence>
<dbReference type="PROSITE" id="PS51762">
    <property type="entry name" value="GH16_2"/>
    <property type="match status" value="1"/>
</dbReference>
<dbReference type="InterPro" id="IPR017168">
    <property type="entry name" value="CHR-like"/>
</dbReference>
<keyword evidence="4" id="KW-0328">Glycosyltransferase</keyword>
<keyword evidence="8 15" id="KW-0472">Membrane</keyword>
<accession>A0A9P9IYU0</accession>
<gene>
    <name evidence="20" type="ORF">EDB81DRAFT_66053</name>
</gene>
<keyword evidence="21" id="KW-1185">Reference proteome</keyword>
<keyword evidence="10" id="KW-0449">Lipoprotein</keyword>
<dbReference type="Gene3D" id="2.60.120.200">
    <property type="match status" value="1"/>
</dbReference>
<evidence type="ECO:0000256" key="13">
    <source>
        <dbReference type="ARBA" id="ARBA00038074"/>
    </source>
</evidence>
<comment type="subcellular location">
    <subcellularLocation>
        <location evidence="2">Membrane</location>
        <topology evidence="2">Lipid-anchor</topology>
        <topology evidence="2">GPI-anchor</topology>
    </subcellularLocation>
</comment>
<comment type="caution">
    <text evidence="20">The sequence shown here is derived from an EMBL/GenBank/DDBJ whole genome shotgun (WGS) entry which is preliminary data.</text>
</comment>
<keyword evidence="12" id="KW-0961">Cell wall biogenesis/degradation</keyword>
<feature type="region of interest" description="Disordered" evidence="17">
    <location>
        <begin position="334"/>
        <end position="459"/>
    </location>
</feature>
<evidence type="ECO:0000256" key="12">
    <source>
        <dbReference type="ARBA" id="ARBA00023316"/>
    </source>
</evidence>
<dbReference type="EC" id="3.2.-.-" evidence="15"/>
<dbReference type="GO" id="GO:0009277">
    <property type="term" value="C:fungal-type cell wall"/>
    <property type="evidence" value="ECO:0007669"/>
    <property type="project" value="TreeGrafter"/>
</dbReference>
<keyword evidence="9" id="KW-0325">Glycoprotein</keyword>
<proteinExistence type="inferred from homology"/>
<dbReference type="GO" id="GO:0016757">
    <property type="term" value="F:glycosyltransferase activity"/>
    <property type="evidence" value="ECO:0007669"/>
    <property type="project" value="UniProtKB-KW"/>
</dbReference>
<dbReference type="Pfam" id="PF00722">
    <property type="entry name" value="Glyco_hydro_16"/>
    <property type="match status" value="1"/>
</dbReference>
<evidence type="ECO:0000256" key="15">
    <source>
        <dbReference type="PIRNR" id="PIRNR037299"/>
    </source>
</evidence>
<comment type="function">
    <text evidence="14">Dual chitinase/transglycosylase that plays a role in cell wall architecture. Chitinase and transglycosylase activities are coupled. Required for the polysaccharide cross-linking at the septa and the cell wall. More specifically, transfers chitin to 1,6-beta-glucan in the cell wall.</text>
</comment>
<feature type="active site" description="Nucleophile" evidence="16">
    <location>
        <position position="160"/>
    </location>
</feature>
<dbReference type="CDD" id="cd02183">
    <property type="entry name" value="GH16_fungal_CRH1_transglycosylase"/>
    <property type="match status" value="1"/>
</dbReference>
<evidence type="ECO:0000256" key="3">
    <source>
        <dbReference type="ARBA" id="ARBA00022622"/>
    </source>
</evidence>
<evidence type="ECO:0000313" key="20">
    <source>
        <dbReference type="EMBL" id="KAH7140838.1"/>
    </source>
</evidence>
<feature type="compositionally biased region" description="Acidic residues" evidence="17">
    <location>
        <begin position="391"/>
        <end position="405"/>
    </location>
</feature>
<dbReference type="PANTHER" id="PTHR10963:SF22">
    <property type="entry name" value="GLYCOSIDASE CRH2-RELATED"/>
    <property type="match status" value="1"/>
</dbReference>
<dbReference type="GO" id="GO:0008843">
    <property type="term" value="F:endochitinase activity"/>
    <property type="evidence" value="ECO:0007669"/>
    <property type="project" value="UniProtKB-EC"/>
</dbReference>
<evidence type="ECO:0000256" key="2">
    <source>
        <dbReference type="ARBA" id="ARBA00004589"/>
    </source>
</evidence>
<evidence type="ECO:0000256" key="4">
    <source>
        <dbReference type="ARBA" id="ARBA00022676"/>
    </source>
</evidence>
<evidence type="ECO:0000256" key="14">
    <source>
        <dbReference type="ARBA" id="ARBA00093308"/>
    </source>
</evidence>
<dbReference type="SUPFAM" id="SSF49899">
    <property type="entry name" value="Concanavalin A-like lectins/glucanases"/>
    <property type="match status" value="1"/>
</dbReference>
<comment type="similarity">
    <text evidence="13">Belongs to the glycosyl hydrolase 16 family. CRH1 subfamily.</text>
</comment>
<protein>
    <recommendedName>
        <fullName evidence="15">Crh-like protein</fullName>
        <ecNumber evidence="15">3.2.-.-</ecNumber>
    </recommendedName>
</protein>
<feature type="domain" description="GH16" evidence="19">
    <location>
        <begin position="60"/>
        <end position="274"/>
    </location>
</feature>
<evidence type="ECO:0000256" key="9">
    <source>
        <dbReference type="ARBA" id="ARBA00023180"/>
    </source>
</evidence>
<feature type="compositionally biased region" description="Low complexity" evidence="17">
    <location>
        <begin position="406"/>
        <end position="418"/>
    </location>
</feature>
<reference evidence="20" key="1">
    <citation type="journal article" date="2021" name="Nat. Commun.">
        <title>Genetic determinants of endophytism in the Arabidopsis root mycobiome.</title>
        <authorList>
            <person name="Mesny F."/>
            <person name="Miyauchi S."/>
            <person name="Thiergart T."/>
            <person name="Pickel B."/>
            <person name="Atanasova L."/>
            <person name="Karlsson M."/>
            <person name="Huettel B."/>
            <person name="Barry K.W."/>
            <person name="Haridas S."/>
            <person name="Chen C."/>
            <person name="Bauer D."/>
            <person name="Andreopoulos W."/>
            <person name="Pangilinan J."/>
            <person name="LaButti K."/>
            <person name="Riley R."/>
            <person name="Lipzen A."/>
            <person name="Clum A."/>
            <person name="Drula E."/>
            <person name="Henrissat B."/>
            <person name="Kohler A."/>
            <person name="Grigoriev I.V."/>
            <person name="Martin F.M."/>
            <person name="Hacquard S."/>
        </authorList>
    </citation>
    <scope>NUCLEOTIDE SEQUENCE</scope>
    <source>
        <strain evidence="20">MPI-CAGE-AT-0147</strain>
    </source>
</reference>